<proteinExistence type="predicted"/>
<accession>A0A0F9MWH0</accession>
<organism evidence="1">
    <name type="scientific">marine sediment metagenome</name>
    <dbReference type="NCBI Taxonomy" id="412755"/>
    <lineage>
        <taxon>unclassified sequences</taxon>
        <taxon>metagenomes</taxon>
        <taxon>ecological metagenomes</taxon>
    </lineage>
</organism>
<gene>
    <name evidence="1" type="ORF">LCGC14_1024530</name>
</gene>
<evidence type="ECO:0000313" key="1">
    <source>
        <dbReference type="EMBL" id="KKN11630.1"/>
    </source>
</evidence>
<comment type="caution">
    <text evidence="1">The sequence shown here is derived from an EMBL/GenBank/DDBJ whole genome shotgun (WGS) entry which is preliminary data.</text>
</comment>
<protein>
    <submittedName>
        <fullName evidence="1">Uncharacterized protein</fullName>
    </submittedName>
</protein>
<reference evidence="1" key="1">
    <citation type="journal article" date="2015" name="Nature">
        <title>Complex archaea that bridge the gap between prokaryotes and eukaryotes.</title>
        <authorList>
            <person name="Spang A."/>
            <person name="Saw J.H."/>
            <person name="Jorgensen S.L."/>
            <person name="Zaremba-Niedzwiedzka K."/>
            <person name="Martijn J."/>
            <person name="Lind A.E."/>
            <person name="van Eijk R."/>
            <person name="Schleper C."/>
            <person name="Guy L."/>
            <person name="Ettema T.J."/>
        </authorList>
    </citation>
    <scope>NUCLEOTIDE SEQUENCE</scope>
</reference>
<sequence length="112" mass="12344">MSEFEQKVLKLLESIDKKVDKLISSEISRLRAESSTHAKTTTTIPVAAVDKQEMDDEQGEKPSVEGRRVCTSCGGTTFNTVEDKTLLLHSMGGVKIYAKKHICKTCGEPSEK</sequence>
<dbReference type="AlphaFoldDB" id="A0A0F9MWH0"/>
<name>A0A0F9MWH0_9ZZZZ</name>
<dbReference type="EMBL" id="LAZR01004115">
    <property type="protein sequence ID" value="KKN11630.1"/>
    <property type="molecule type" value="Genomic_DNA"/>
</dbReference>